<dbReference type="Gene3D" id="1.20.1250.20">
    <property type="entry name" value="MFS general substrate transporter like domains"/>
    <property type="match status" value="2"/>
</dbReference>
<dbReference type="PROSITE" id="PS50850">
    <property type="entry name" value="MFS"/>
    <property type="match status" value="1"/>
</dbReference>
<dbReference type="RefSeq" id="WP_310320377.1">
    <property type="nucleotide sequence ID" value="NZ_JAVDWU010000009.1"/>
</dbReference>
<dbReference type="Pfam" id="PF07690">
    <property type="entry name" value="MFS_1"/>
    <property type="match status" value="1"/>
</dbReference>
<comment type="caution">
    <text evidence="7">The sequence shown here is derived from an EMBL/GenBank/DDBJ whole genome shotgun (WGS) entry which is preliminary data.</text>
</comment>
<name>A0ABU1WRW2_9BURK</name>
<dbReference type="PANTHER" id="PTHR23508:SF10">
    <property type="entry name" value="CARBOXYLIC ACID TRANSPORTER PROTEIN HOMOLOG"/>
    <property type="match status" value="1"/>
</dbReference>
<dbReference type="EMBL" id="JAVDWU010000009">
    <property type="protein sequence ID" value="MDR7152031.1"/>
    <property type="molecule type" value="Genomic_DNA"/>
</dbReference>
<dbReference type="PROSITE" id="PS00216">
    <property type="entry name" value="SUGAR_TRANSPORT_1"/>
    <property type="match status" value="1"/>
</dbReference>
<evidence type="ECO:0000256" key="1">
    <source>
        <dbReference type="ARBA" id="ARBA00004141"/>
    </source>
</evidence>
<feature type="transmembrane region" description="Helical" evidence="5">
    <location>
        <begin position="290"/>
        <end position="309"/>
    </location>
</feature>
<feature type="transmembrane region" description="Helical" evidence="5">
    <location>
        <begin position="87"/>
        <end position="106"/>
    </location>
</feature>
<dbReference type="InterPro" id="IPR036259">
    <property type="entry name" value="MFS_trans_sf"/>
</dbReference>
<feature type="transmembrane region" description="Helical" evidence="5">
    <location>
        <begin position="381"/>
        <end position="401"/>
    </location>
</feature>
<feature type="transmembrane region" description="Helical" evidence="5">
    <location>
        <begin position="177"/>
        <end position="197"/>
    </location>
</feature>
<feature type="transmembrane region" description="Helical" evidence="5">
    <location>
        <begin position="21"/>
        <end position="39"/>
    </location>
</feature>
<feature type="transmembrane region" description="Helical" evidence="5">
    <location>
        <begin position="224"/>
        <end position="245"/>
    </location>
</feature>
<evidence type="ECO:0000259" key="6">
    <source>
        <dbReference type="PROSITE" id="PS50850"/>
    </source>
</evidence>
<feature type="domain" description="Major facilitator superfamily (MFS) profile" evidence="6">
    <location>
        <begin position="21"/>
        <end position="405"/>
    </location>
</feature>
<comment type="subcellular location">
    <subcellularLocation>
        <location evidence="1">Membrane</location>
        <topology evidence="1">Multi-pass membrane protein</topology>
    </subcellularLocation>
</comment>
<feature type="transmembrane region" description="Helical" evidence="5">
    <location>
        <begin position="346"/>
        <end position="369"/>
    </location>
</feature>
<evidence type="ECO:0000256" key="2">
    <source>
        <dbReference type="ARBA" id="ARBA00022692"/>
    </source>
</evidence>
<evidence type="ECO:0000313" key="7">
    <source>
        <dbReference type="EMBL" id="MDR7152031.1"/>
    </source>
</evidence>
<evidence type="ECO:0000256" key="5">
    <source>
        <dbReference type="SAM" id="Phobius"/>
    </source>
</evidence>
<keyword evidence="3 5" id="KW-1133">Transmembrane helix</keyword>
<keyword evidence="4 5" id="KW-0472">Membrane</keyword>
<feature type="transmembrane region" description="Helical" evidence="5">
    <location>
        <begin position="260"/>
        <end position="278"/>
    </location>
</feature>
<gene>
    <name evidence="7" type="ORF">J2W49_004007</name>
</gene>
<organism evidence="7 8">
    <name type="scientific">Hydrogenophaga palleronii</name>
    <dbReference type="NCBI Taxonomy" id="65655"/>
    <lineage>
        <taxon>Bacteria</taxon>
        <taxon>Pseudomonadati</taxon>
        <taxon>Pseudomonadota</taxon>
        <taxon>Betaproteobacteria</taxon>
        <taxon>Burkholderiales</taxon>
        <taxon>Comamonadaceae</taxon>
        <taxon>Hydrogenophaga</taxon>
    </lineage>
</organism>
<keyword evidence="8" id="KW-1185">Reference proteome</keyword>
<dbReference type="SUPFAM" id="SSF103473">
    <property type="entry name" value="MFS general substrate transporter"/>
    <property type="match status" value="1"/>
</dbReference>
<feature type="transmembrane region" description="Helical" evidence="5">
    <location>
        <begin position="315"/>
        <end position="334"/>
    </location>
</feature>
<reference evidence="7 8" key="1">
    <citation type="submission" date="2023-07" db="EMBL/GenBank/DDBJ databases">
        <title>Sorghum-associated microbial communities from plants grown in Nebraska, USA.</title>
        <authorList>
            <person name="Schachtman D."/>
        </authorList>
    </citation>
    <scope>NUCLEOTIDE SEQUENCE [LARGE SCALE GENOMIC DNA]</scope>
    <source>
        <strain evidence="7 8">4249</strain>
    </source>
</reference>
<keyword evidence="2 5" id="KW-0812">Transmembrane</keyword>
<protein>
    <submittedName>
        <fullName evidence="7">MFS family permease</fullName>
    </submittedName>
</protein>
<accession>A0ABU1WRW2</accession>
<sequence>MHTSSPTAPATGWDAHYEFKAVALLALGFGLVGLDRFIIHPLFPVMQKDLGLDYRDLGLISAALALTWGIASVWAGRLADRIGRKRVLVPSIVLFSVLVAMSGLATGLVSLLLIRALMGLAEGAYVPASIIATTEASKPTRTGLNVGIQQMAAPLVGLGLGPLVALGLLNVLPSWHWVFGVVAIPGLIVAALIAKVLRDVVPVRQQQEVVQSPPWGQTLKHRAVIVNTLAMMCYLTCLITLSAFMPNYLTDHVGLSLDQMGLVLAGIGVGSCAGMVVVPAVSDKVGRKPVIVAALLIELLAIGALIAVARAPGELFAALFVATFMNAGVVAINVGPLTSGSVPPHLVATATGIVVGLGEIVGGAIAPAVAGALAHSMGITVIPLIALASVAVGLMVVVFGVREPEKRDWRLRGSPLV</sequence>
<dbReference type="PANTHER" id="PTHR23508">
    <property type="entry name" value="CARBOXYLIC ACID TRANSPORTER PROTEIN HOMOLOG"/>
    <property type="match status" value="1"/>
</dbReference>
<evidence type="ECO:0000313" key="8">
    <source>
        <dbReference type="Proteomes" id="UP001265700"/>
    </source>
</evidence>
<dbReference type="InterPro" id="IPR020846">
    <property type="entry name" value="MFS_dom"/>
</dbReference>
<dbReference type="Proteomes" id="UP001265700">
    <property type="component" value="Unassembled WGS sequence"/>
</dbReference>
<dbReference type="InterPro" id="IPR005829">
    <property type="entry name" value="Sugar_transporter_CS"/>
</dbReference>
<evidence type="ECO:0000256" key="4">
    <source>
        <dbReference type="ARBA" id="ARBA00023136"/>
    </source>
</evidence>
<feature type="transmembrane region" description="Helical" evidence="5">
    <location>
        <begin position="59"/>
        <end position="75"/>
    </location>
</feature>
<dbReference type="InterPro" id="IPR011701">
    <property type="entry name" value="MFS"/>
</dbReference>
<evidence type="ECO:0000256" key="3">
    <source>
        <dbReference type="ARBA" id="ARBA00022989"/>
    </source>
</evidence>
<proteinExistence type="predicted"/>